<evidence type="ECO:0000313" key="4">
    <source>
        <dbReference type="EMBL" id="SEO77923.1"/>
    </source>
</evidence>
<dbReference type="Pfam" id="PF01408">
    <property type="entry name" value="GFO_IDH_MocA"/>
    <property type="match status" value="1"/>
</dbReference>
<evidence type="ECO:0000259" key="3">
    <source>
        <dbReference type="Pfam" id="PF22725"/>
    </source>
</evidence>
<dbReference type="InterPro" id="IPR036291">
    <property type="entry name" value="NAD(P)-bd_dom_sf"/>
</dbReference>
<dbReference type="PANTHER" id="PTHR43818">
    <property type="entry name" value="BCDNA.GH03377"/>
    <property type="match status" value="1"/>
</dbReference>
<feature type="domain" description="GFO/IDH/MocA-like oxidoreductase" evidence="3">
    <location>
        <begin position="132"/>
        <end position="255"/>
    </location>
</feature>
<evidence type="ECO:0000313" key="5">
    <source>
        <dbReference type="Proteomes" id="UP000198775"/>
    </source>
</evidence>
<evidence type="ECO:0000256" key="1">
    <source>
        <dbReference type="ARBA" id="ARBA00023002"/>
    </source>
</evidence>
<dbReference type="Gene3D" id="3.30.360.10">
    <property type="entry name" value="Dihydrodipicolinate Reductase, domain 2"/>
    <property type="match status" value="1"/>
</dbReference>
<dbReference type="RefSeq" id="WP_092662377.1">
    <property type="nucleotide sequence ID" value="NZ_FOCX01000019.1"/>
</dbReference>
<dbReference type="EMBL" id="FOCX01000019">
    <property type="protein sequence ID" value="SEO77923.1"/>
    <property type="molecule type" value="Genomic_DNA"/>
</dbReference>
<dbReference type="Pfam" id="PF22725">
    <property type="entry name" value="GFO_IDH_MocA_C3"/>
    <property type="match status" value="1"/>
</dbReference>
<dbReference type="Gene3D" id="3.40.50.720">
    <property type="entry name" value="NAD(P)-binding Rossmann-like Domain"/>
    <property type="match status" value="1"/>
</dbReference>
<dbReference type="OrthoDB" id="25239at2157"/>
<name>A0A1H8SIB8_9EURY</name>
<dbReference type="SUPFAM" id="SSF55347">
    <property type="entry name" value="Glyceraldehyde-3-phosphate dehydrogenase-like, C-terminal domain"/>
    <property type="match status" value="1"/>
</dbReference>
<reference evidence="5" key="1">
    <citation type="submission" date="2016-10" db="EMBL/GenBank/DDBJ databases">
        <authorList>
            <person name="Varghese N."/>
            <person name="Submissions S."/>
        </authorList>
    </citation>
    <scope>NUCLEOTIDE SEQUENCE [LARGE SCALE GENOMIC DNA]</scope>
    <source>
        <strain evidence="5">IBRC-M 10043</strain>
    </source>
</reference>
<sequence>MVLQIGVIGVGGLGYLQAKTYAEHANVDIVAAADVTADARDLFEREFHAPAYETYRALLHEHGAELDAVTIVTPHTLHYDQTMACLNRDLHVLVEKPMVTDVGQAKALVETAAERNLVLQVGYQRRFHDGFSEIDRVLHSGRVGRLRAVDCYVSQNWIDNHRGTWRVDPQLSGGGQLYDTGSHVLDALVWLSHGDPATVTAQIQYAKPDVDVDSVLTISLERDTAPVLASVAIVGDGVDITPREGYRFWGTDGTISYTDDELVIEEQNGATYRTEMAIDADFDTLNRRKLQNFLDAIEGRTESAVPGTVGLTITALTEAAYQADATGSAVSVQSIVESATVEQ</sequence>
<dbReference type="PANTHER" id="PTHR43818:SF11">
    <property type="entry name" value="BCDNA.GH03377"/>
    <property type="match status" value="1"/>
</dbReference>
<dbReference type="InterPro" id="IPR055170">
    <property type="entry name" value="GFO_IDH_MocA-like_dom"/>
</dbReference>
<dbReference type="AlphaFoldDB" id="A0A1H8SIB8"/>
<dbReference type="SUPFAM" id="SSF51735">
    <property type="entry name" value="NAD(P)-binding Rossmann-fold domains"/>
    <property type="match status" value="1"/>
</dbReference>
<keyword evidence="1" id="KW-0560">Oxidoreductase</keyword>
<dbReference type="InterPro" id="IPR000683">
    <property type="entry name" value="Gfo/Idh/MocA-like_OxRdtase_N"/>
</dbReference>
<organism evidence="4 5">
    <name type="scientific">Halorientalis persicus</name>
    <dbReference type="NCBI Taxonomy" id="1367881"/>
    <lineage>
        <taxon>Archaea</taxon>
        <taxon>Methanobacteriati</taxon>
        <taxon>Methanobacteriota</taxon>
        <taxon>Stenosarchaea group</taxon>
        <taxon>Halobacteria</taxon>
        <taxon>Halobacteriales</taxon>
        <taxon>Haloarculaceae</taxon>
        <taxon>Halorientalis</taxon>
    </lineage>
</organism>
<feature type="domain" description="Gfo/Idh/MocA-like oxidoreductase N-terminal" evidence="2">
    <location>
        <begin position="4"/>
        <end position="123"/>
    </location>
</feature>
<gene>
    <name evidence="4" type="ORF">SAMN05216388_101927</name>
</gene>
<dbReference type="Proteomes" id="UP000198775">
    <property type="component" value="Unassembled WGS sequence"/>
</dbReference>
<protein>
    <submittedName>
        <fullName evidence="4">Predicted dehydrogenase</fullName>
    </submittedName>
</protein>
<keyword evidence="5" id="KW-1185">Reference proteome</keyword>
<dbReference type="GO" id="GO:0016491">
    <property type="term" value="F:oxidoreductase activity"/>
    <property type="evidence" value="ECO:0007669"/>
    <property type="project" value="UniProtKB-KW"/>
</dbReference>
<dbReference type="InterPro" id="IPR050463">
    <property type="entry name" value="Gfo/Idh/MocA_oxidrdct_glycsds"/>
</dbReference>
<accession>A0A1H8SIB8</accession>
<proteinExistence type="predicted"/>
<dbReference type="GO" id="GO:0000166">
    <property type="term" value="F:nucleotide binding"/>
    <property type="evidence" value="ECO:0007669"/>
    <property type="project" value="InterPro"/>
</dbReference>
<evidence type="ECO:0000259" key="2">
    <source>
        <dbReference type="Pfam" id="PF01408"/>
    </source>
</evidence>